<organism evidence="1 2">
    <name type="scientific">Brachionus plicatilis</name>
    <name type="common">Marine rotifer</name>
    <name type="synonym">Brachionus muelleri</name>
    <dbReference type="NCBI Taxonomy" id="10195"/>
    <lineage>
        <taxon>Eukaryota</taxon>
        <taxon>Metazoa</taxon>
        <taxon>Spiralia</taxon>
        <taxon>Gnathifera</taxon>
        <taxon>Rotifera</taxon>
        <taxon>Eurotatoria</taxon>
        <taxon>Monogononta</taxon>
        <taxon>Pseudotrocha</taxon>
        <taxon>Ploima</taxon>
        <taxon>Brachionidae</taxon>
        <taxon>Brachionus</taxon>
    </lineage>
</organism>
<dbReference type="EMBL" id="REGN01001096">
    <property type="protein sequence ID" value="RNA37095.1"/>
    <property type="molecule type" value="Genomic_DNA"/>
</dbReference>
<gene>
    <name evidence="1" type="ORF">BpHYR1_046220</name>
</gene>
<evidence type="ECO:0000313" key="2">
    <source>
        <dbReference type="Proteomes" id="UP000276133"/>
    </source>
</evidence>
<evidence type="ECO:0000313" key="1">
    <source>
        <dbReference type="EMBL" id="RNA37095.1"/>
    </source>
</evidence>
<name>A0A3M7SN26_BRAPC</name>
<dbReference type="Proteomes" id="UP000276133">
    <property type="component" value="Unassembled WGS sequence"/>
</dbReference>
<sequence length="98" mass="11898">MLNFQVTKIFSNYIFKEKLQDKYDIFSSKRVKKSILLVFLTTLSQPVNKFFRKTISFKSLIHFFHYMINRLYLFTFELSSTQLYNCLSIFLLPKRVFT</sequence>
<protein>
    <submittedName>
        <fullName evidence="1">Uncharacterized protein</fullName>
    </submittedName>
</protein>
<keyword evidence="2" id="KW-1185">Reference proteome</keyword>
<comment type="caution">
    <text evidence="1">The sequence shown here is derived from an EMBL/GenBank/DDBJ whole genome shotgun (WGS) entry which is preliminary data.</text>
</comment>
<proteinExistence type="predicted"/>
<dbReference type="AlphaFoldDB" id="A0A3M7SN26"/>
<accession>A0A3M7SN26</accession>
<reference evidence="1 2" key="1">
    <citation type="journal article" date="2018" name="Sci. Rep.">
        <title>Genomic signatures of local adaptation to the degree of environmental predictability in rotifers.</title>
        <authorList>
            <person name="Franch-Gras L."/>
            <person name="Hahn C."/>
            <person name="Garcia-Roger E.M."/>
            <person name="Carmona M.J."/>
            <person name="Serra M."/>
            <person name="Gomez A."/>
        </authorList>
    </citation>
    <scope>NUCLEOTIDE SEQUENCE [LARGE SCALE GENOMIC DNA]</scope>
    <source>
        <strain evidence="1">HYR1</strain>
    </source>
</reference>